<gene>
    <name evidence="2" type="ORF">DKX38_029999</name>
</gene>
<comment type="caution">
    <text evidence="2">The sequence shown here is derived from an EMBL/GenBank/DDBJ whole genome shotgun (WGS) entry which is preliminary data.</text>
</comment>
<dbReference type="SUPFAM" id="SSF56112">
    <property type="entry name" value="Protein kinase-like (PK-like)"/>
    <property type="match status" value="1"/>
</dbReference>
<protein>
    <recommendedName>
        <fullName evidence="4">S-locus receptor kinase C-terminal domain-containing protein</fullName>
    </recommendedName>
</protein>
<keyword evidence="3" id="KW-1185">Reference proteome</keyword>
<dbReference type="Proteomes" id="UP000326939">
    <property type="component" value="Chromosome 19"/>
</dbReference>
<evidence type="ECO:0008006" key="4">
    <source>
        <dbReference type="Google" id="ProtNLM"/>
    </source>
</evidence>
<organism evidence="2 3">
    <name type="scientific">Salix brachista</name>
    <dbReference type="NCBI Taxonomy" id="2182728"/>
    <lineage>
        <taxon>Eukaryota</taxon>
        <taxon>Viridiplantae</taxon>
        <taxon>Streptophyta</taxon>
        <taxon>Embryophyta</taxon>
        <taxon>Tracheophyta</taxon>
        <taxon>Spermatophyta</taxon>
        <taxon>Magnoliopsida</taxon>
        <taxon>eudicotyledons</taxon>
        <taxon>Gunneridae</taxon>
        <taxon>Pentapetalae</taxon>
        <taxon>rosids</taxon>
        <taxon>fabids</taxon>
        <taxon>Malpighiales</taxon>
        <taxon>Salicaceae</taxon>
        <taxon>Saliceae</taxon>
        <taxon>Salix</taxon>
    </lineage>
</organism>
<dbReference type="InterPro" id="IPR011009">
    <property type="entry name" value="Kinase-like_dom_sf"/>
</dbReference>
<dbReference type="EMBL" id="VDCV01000019">
    <property type="protein sequence ID" value="KAB5512971.1"/>
    <property type="molecule type" value="Genomic_DNA"/>
</dbReference>
<proteinExistence type="predicted"/>
<accession>A0A5N5J102</accession>
<reference evidence="3" key="1">
    <citation type="journal article" date="2019" name="Gigascience">
        <title>De novo genome assembly of the endangered Acer yangbiense, a plant species with extremely small populations endemic to Yunnan Province, China.</title>
        <authorList>
            <person name="Yang J."/>
            <person name="Wariss H.M."/>
            <person name="Tao L."/>
            <person name="Zhang R."/>
            <person name="Yun Q."/>
            <person name="Hollingsworth P."/>
            <person name="Dao Z."/>
            <person name="Luo G."/>
            <person name="Guo H."/>
            <person name="Ma Y."/>
            <person name="Sun W."/>
        </authorList>
    </citation>
    <scope>NUCLEOTIDE SEQUENCE [LARGE SCALE GENOMIC DNA]</scope>
    <source>
        <strain evidence="3">cv. br00</strain>
    </source>
</reference>
<evidence type="ECO:0000256" key="1">
    <source>
        <dbReference type="SAM" id="Phobius"/>
    </source>
</evidence>
<dbReference type="AlphaFoldDB" id="A0A5N5J102"/>
<evidence type="ECO:0000313" key="2">
    <source>
        <dbReference type="EMBL" id="KAB5512971.1"/>
    </source>
</evidence>
<sequence>MFDFLPTNPDGSPLLSCGITSFWLNTFFLLAWRLWKEEKVLDFMDRALCETCDANEFVRCVNVGLLCVQEHPWDRPTMSSVALLLGSDTASLPAPNKPAFAASRSLFDTASSSSPADSYVDLTNTLEQGR</sequence>
<keyword evidence="1" id="KW-1133">Transmembrane helix</keyword>
<dbReference type="PANTHER" id="PTHR27006">
    <property type="entry name" value="PROMASTIGOTE SURFACE ANTIGEN PROTEIN PSA"/>
    <property type="match status" value="1"/>
</dbReference>
<evidence type="ECO:0000313" key="3">
    <source>
        <dbReference type="Proteomes" id="UP000326939"/>
    </source>
</evidence>
<keyword evidence="1" id="KW-0812">Transmembrane</keyword>
<feature type="transmembrane region" description="Helical" evidence="1">
    <location>
        <begin position="12"/>
        <end position="35"/>
    </location>
</feature>
<name>A0A5N5J102_9ROSI</name>
<keyword evidence="1" id="KW-0472">Membrane</keyword>
<dbReference type="PANTHER" id="PTHR27006:SF606">
    <property type="entry name" value="INTERLEUKIN-1 RECEPTOR-ASSOCIATED KINASE 4"/>
    <property type="match status" value="1"/>
</dbReference>
<dbReference type="Gene3D" id="1.10.510.10">
    <property type="entry name" value="Transferase(Phosphotransferase) domain 1"/>
    <property type="match status" value="1"/>
</dbReference>